<dbReference type="EMBL" id="WIVE01000009">
    <property type="protein sequence ID" value="MQX35861.1"/>
    <property type="molecule type" value="Genomic_DNA"/>
</dbReference>
<gene>
    <name evidence="2" type="ORF">GHC57_04940</name>
</gene>
<dbReference type="InterPro" id="IPR010331">
    <property type="entry name" value="ExoD"/>
</dbReference>
<keyword evidence="1" id="KW-0812">Transmembrane</keyword>
<evidence type="ECO:0000256" key="1">
    <source>
        <dbReference type="SAM" id="Phobius"/>
    </source>
</evidence>
<feature type="transmembrane region" description="Helical" evidence="1">
    <location>
        <begin position="170"/>
        <end position="190"/>
    </location>
</feature>
<dbReference type="Pfam" id="PF06055">
    <property type="entry name" value="ExoD"/>
    <property type="match status" value="1"/>
</dbReference>
<name>A0A7X1ZC73_9PROT</name>
<protein>
    <recommendedName>
        <fullName evidence="4">Exopolysaccharide biosynthesis protein</fullName>
    </recommendedName>
</protein>
<dbReference type="PANTHER" id="PTHR41795:SF1">
    <property type="entry name" value="EXOPOLYSACCHARIDE SYNTHESIS PROTEIN"/>
    <property type="match status" value="1"/>
</dbReference>
<reference evidence="2 3" key="1">
    <citation type="submission" date="2019-10" db="EMBL/GenBank/DDBJ databases">
        <title>Draft whole-genome sequence of the purple nonsulfur photosynthetic bacterium Roseospira navarrensis DSM 15114.</title>
        <authorList>
            <person name="Kyndt J.A."/>
            <person name="Meyer T.E."/>
        </authorList>
    </citation>
    <scope>NUCLEOTIDE SEQUENCE [LARGE SCALE GENOMIC DNA]</scope>
    <source>
        <strain evidence="2 3">DSM 15114</strain>
    </source>
</reference>
<keyword evidence="1" id="KW-1133">Transmembrane helix</keyword>
<proteinExistence type="predicted"/>
<evidence type="ECO:0000313" key="3">
    <source>
        <dbReference type="Proteomes" id="UP000434582"/>
    </source>
</evidence>
<dbReference type="RefSeq" id="WP_153341783.1">
    <property type="nucleotide sequence ID" value="NZ_WIVE01000009.1"/>
</dbReference>
<dbReference type="PANTHER" id="PTHR41795">
    <property type="entry name" value="EXOPOLYSACCHARIDE SYNTHESIS PROTEIN"/>
    <property type="match status" value="1"/>
</dbReference>
<feature type="transmembrane region" description="Helical" evidence="1">
    <location>
        <begin position="127"/>
        <end position="150"/>
    </location>
</feature>
<keyword evidence="1" id="KW-0472">Membrane</keyword>
<dbReference type="Proteomes" id="UP000434582">
    <property type="component" value="Unassembled WGS sequence"/>
</dbReference>
<accession>A0A7X1ZC73</accession>
<sequence length="191" mass="20051">MPQSVNGVFDALEDSAAQKDTVSVDTLLSALGRRTYGPIVFAIGLVMLSPINWIPGAGILLATVLTLMLAQSLIRTGPPWLPRRLADAAVDGDKAVGAIRKIRPWLERLALISRPRLRDLTQGPWRVAAILVIIATALSMYPLAIIPGGVGPPSLAITVFGLALTVEDGLLMMVALAVAGVAFGLAGWAVL</sequence>
<evidence type="ECO:0008006" key="4">
    <source>
        <dbReference type="Google" id="ProtNLM"/>
    </source>
</evidence>
<dbReference type="AlphaFoldDB" id="A0A7X1ZC73"/>
<dbReference type="OrthoDB" id="8550083at2"/>
<comment type="caution">
    <text evidence="2">The sequence shown here is derived from an EMBL/GenBank/DDBJ whole genome shotgun (WGS) entry which is preliminary data.</text>
</comment>
<keyword evidence="3" id="KW-1185">Reference proteome</keyword>
<evidence type="ECO:0000313" key="2">
    <source>
        <dbReference type="EMBL" id="MQX35861.1"/>
    </source>
</evidence>
<dbReference type="PIRSF" id="PIRSF033239">
    <property type="entry name" value="ExoD"/>
    <property type="match status" value="1"/>
</dbReference>
<organism evidence="2 3">
    <name type="scientific">Roseospira navarrensis</name>
    <dbReference type="NCBI Taxonomy" id="140058"/>
    <lineage>
        <taxon>Bacteria</taxon>
        <taxon>Pseudomonadati</taxon>
        <taxon>Pseudomonadota</taxon>
        <taxon>Alphaproteobacteria</taxon>
        <taxon>Rhodospirillales</taxon>
        <taxon>Rhodospirillaceae</taxon>
        <taxon>Roseospira</taxon>
    </lineage>
</organism>